<name>A0A9C7EY72_9VIRU</name>
<evidence type="ECO:0000256" key="1">
    <source>
        <dbReference type="SAM" id="Coils"/>
    </source>
</evidence>
<keyword evidence="1" id="KW-0175">Coiled coil</keyword>
<feature type="coiled-coil region" evidence="1">
    <location>
        <begin position="98"/>
        <end position="125"/>
    </location>
</feature>
<organism evidence="3">
    <name type="scientific">Penaeus monodon majanivirus B</name>
    <dbReference type="NCBI Taxonomy" id="2984272"/>
    <lineage>
        <taxon>Viruses</taxon>
        <taxon>Viruses incertae sedis</taxon>
        <taxon>Naldaviricetes</taxon>
        <taxon>Nimaviridae</taxon>
    </lineage>
</organism>
<feature type="compositionally biased region" description="Basic and acidic residues" evidence="2">
    <location>
        <begin position="1"/>
        <end position="10"/>
    </location>
</feature>
<accession>A0A9C7EY72</accession>
<feature type="region of interest" description="Disordered" evidence="2">
    <location>
        <begin position="1"/>
        <end position="70"/>
    </location>
</feature>
<dbReference type="EMBL" id="LC738871">
    <property type="protein sequence ID" value="BDT62080.1"/>
    <property type="molecule type" value="Genomic_DNA"/>
</dbReference>
<proteinExistence type="predicted"/>
<evidence type="ECO:0000256" key="2">
    <source>
        <dbReference type="SAM" id="MobiDB-lite"/>
    </source>
</evidence>
<feature type="compositionally biased region" description="Polar residues" evidence="2">
    <location>
        <begin position="11"/>
        <end position="28"/>
    </location>
</feature>
<feature type="compositionally biased region" description="Pro residues" evidence="2">
    <location>
        <begin position="45"/>
        <end position="64"/>
    </location>
</feature>
<protein>
    <submittedName>
        <fullName evidence="3">Uncharacterized protein</fullName>
    </submittedName>
</protein>
<evidence type="ECO:0000313" key="3">
    <source>
        <dbReference type="EMBL" id="BDT62080.1"/>
    </source>
</evidence>
<reference evidence="3" key="1">
    <citation type="submission" date="2022-10" db="EMBL/GenBank/DDBJ databases">
        <title>Genome sequences of endogenous nimaviruses in decapod crustaceans.</title>
        <authorList>
            <person name="Kawato S."/>
            <person name="Nozaki R."/>
            <person name="Kondo H."/>
            <person name="Hirono I."/>
        </authorList>
    </citation>
    <scope>NUCLEOTIDE SEQUENCE</scope>
    <source>
        <strain evidence="3">Mikawa2016</strain>
    </source>
</reference>
<sequence>MEESSQKRVFQETSLLTSGPTNSKTARISSSTPKKKTTTTTTTPATPPPPPPPTPPPPPPPPSPSSVNMNLASFQNGQLMMEEIHQRTNNTHQIEMEIALKKEEMRQTMNRIHQIQQEIEMRQAEKEMIHRISSHIQQIYINLRRRRRRI</sequence>